<dbReference type="InterPro" id="IPR014721">
    <property type="entry name" value="Ribsml_uS5_D2-typ_fold_subgr"/>
</dbReference>
<feature type="domain" description="GHMP kinase C-terminal" evidence="10">
    <location>
        <begin position="294"/>
        <end position="371"/>
    </location>
</feature>
<dbReference type="FunFam" id="3.30.70.890:FF:000001">
    <property type="entry name" value="Galactokinase"/>
    <property type="match status" value="1"/>
</dbReference>
<evidence type="ECO:0000256" key="5">
    <source>
        <dbReference type="ARBA" id="ARBA00022777"/>
    </source>
</evidence>
<dbReference type="PRINTS" id="PR00473">
    <property type="entry name" value="GALCTOKINASE"/>
</dbReference>
<keyword evidence="3" id="KW-0479">Metal-binding</keyword>
<feature type="domain" description="Galactokinase N-terminal" evidence="11">
    <location>
        <begin position="31"/>
        <end position="69"/>
    </location>
</feature>
<dbReference type="Gene3D" id="3.30.70.890">
    <property type="entry name" value="GHMP kinase, C-terminal domain"/>
    <property type="match status" value="1"/>
</dbReference>
<proteinExistence type="inferred from homology"/>
<dbReference type="InterPro" id="IPR000705">
    <property type="entry name" value="Galactokinase"/>
</dbReference>
<dbReference type="Pfam" id="PF08544">
    <property type="entry name" value="GHMP_kinases_C"/>
    <property type="match status" value="1"/>
</dbReference>
<dbReference type="SUPFAM" id="SSF54211">
    <property type="entry name" value="Ribosomal protein S5 domain 2-like"/>
    <property type="match status" value="1"/>
</dbReference>
<dbReference type="PRINTS" id="PR00959">
    <property type="entry name" value="MEVGALKINASE"/>
</dbReference>
<dbReference type="PANTHER" id="PTHR10457:SF7">
    <property type="entry name" value="GALACTOKINASE-RELATED"/>
    <property type="match status" value="1"/>
</dbReference>
<evidence type="ECO:0000256" key="3">
    <source>
        <dbReference type="ARBA" id="ARBA00022723"/>
    </source>
</evidence>
<evidence type="ECO:0000256" key="4">
    <source>
        <dbReference type="ARBA" id="ARBA00022741"/>
    </source>
</evidence>
<keyword evidence="7" id="KW-0460">Magnesium</keyword>
<reference evidence="12" key="1">
    <citation type="journal article" date="2018" name="PLoS Negl. Trop. Dis.">
        <title>An insight into the salivary gland and fat body transcriptome of Panstrongylus lignarius (Hemiptera: Heteroptera), the main vector of Chagas disease in Peru.</title>
        <authorList>
            <person name="Nevoa J.C."/>
            <person name="Mendes M.T."/>
            <person name="da Silva M.V."/>
            <person name="Soares S.C."/>
            <person name="Oliveira C.J.F."/>
            <person name="Ribeiro J.M.C."/>
        </authorList>
    </citation>
    <scope>NUCLEOTIDE SEQUENCE</scope>
</reference>
<dbReference type="GO" id="GO:0046872">
    <property type="term" value="F:metal ion binding"/>
    <property type="evidence" value="ECO:0007669"/>
    <property type="project" value="UniProtKB-KW"/>
</dbReference>
<dbReference type="GO" id="GO:0005829">
    <property type="term" value="C:cytosol"/>
    <property type="evidence" value="ECO:0007669"/>
    <property type="project" value="TreeGrafter"/>
</dbReference>
<dbReference type="GO" id="GO:0006012">
    <property type="term" value="P:galactose metabolic process"/>
    <property type="evidence" value="ECO:0007669"/>
    <property type="project" value="InterPro"/>
</dbReference>
<sequence length="460" mass="52285">MSMFRKVSLKDMLHYAIDYYTFLYSDDNIAPHICVYSPASAYIFGEHSDYNRSFAMSMTLPMTVMVIVGFNNRKVINIATDGACGRKLVERYPLKGFEDCIKDAPCWVQMTLWTLCAFKDKLEEGVNIAYVSSIPIGIGLGSSTALTTAMFTAVEALIDKHYLRLRPKVKLCIDIETYGLNTLCGCAQQMTVFCAEKGYALMMDCRTLIASYIPIQKWPVVFIITYSDKERLIKETRFKERIEECKKAAYMLGLTTLGEATSSLLCAMRGAIDETLFKRATHVVEEELRMFDAARALKRGDYGAFGLMMLQSHYSLKDNFEVSTKEIDELVNFSMACPGVYGSKLTGIGFGGCTLTLVHCDYVEEFKEMMDTNYCGGECKFMIAKSWGSLKVISFEMRNSLFKKNIYPESAFKFGEVQDGKTKPSQRFMSMYLNDESLVEFGRAKKYLKPKKKRKTRRTK</sequence>
<dbReference type="AlphaFoldDB" id="A0A224XC78"/>
<dbReference type="EMBL" id="GFTR01006411">
    <property type="protein sequence ID" value="JAW10015.1"/>
    <property type="molecule type" value="Transcribed_RNA"/>
</dbReference>
<comment type="similarity">
    <text evidence="1">Belongs to the GHMP kinase family. GalK subfamily.</text>
</comment>
<evidence type="ECO:0000256" key="8">
    <source>
        <dbReference type="ARBA" id="ARBA00023277"/>
    </source>
</evidence>
<feature type="domain" description="GHMP kinase N-terminal" evidence="9">
    <location>
        <begin position="115"/>
        <end position="189"/>
    </location>
</feature>
<evidence type="ECO:0000259" key="9">
    <source>
        <dbReference type="Pfam" id="PF00288"/>
    </source>
</evidence>
<dbReference type="GO" id="GO:0004335">
    <property type="term" value="F:galactokinase activity"/>
    <property type="evidence" value="ECO:0007669"/>
    <property type="project" value="InterPro"/>
</dbReference>
<name>A0A224XC78_9HEMI</name>
<keyword evidence="5 12" id="KW-0418">Kinase</keyword>
<keyword evidence="4" id="KW-0547">Nucleotide-binding</keyword>
<keyword evidence="2" id="KW-0808">Transferase</keyword>
<dbReference type="Gene3D" id="3.30.230.10">
    <property type="match status" value="1"/>
</dbReference>
<protein>
    <submittedName>
        <fullName evidence="12">Putative galactokinase</fullName>
    </submittedName>
</protein>
<organism evidence="12">
    <name type="scientific">Panstrongylus lignarius</name>
    <dbReference type="NCBI Taxonomy" id="156445"/>
    <lineage>
        <taxon>Eukaryota</taxon>
        <taxon>Metazoa</taxon>
        <taxon>Ecdysozoa</taxon>
        <taxon>Arthropoda</taxon>
        <taxon>Hexapoda</taxon>
        <taxon>Insecta</taxon>
        <taxon>Pterygota</taxon>
        <taxon>Neoptera</taxon>
        <taxon>Paraneoptera</taxon>
        <taxon>Hemiptera</taxon>
        <taxon>Heteroptera</taxon>
        <taxon>Panheteroptera</taxon>
        <taxon>Cimicomorpha</taxon>
        <taxon>Reduviidae</taxon>
        <taxon>Triatominae</taxon>
        <taxon>Panstrongylus</taxon>
    </lineage>
</organism>
<dbReference type="InterPro" id="IPR013750">
    <property type="entry name" value="GHMP_kinase_C_dom"/>
</dbReference>
<evidence type="ECO:0000256" key="7">
    <source>
        <dbReference type="ARBA" id="ARBA00022842"/>
    </source>
</evidence>
<evidence type="ECO:0000259" key="11">
    <source>
        <dbReference type="Pfam" id="PF10509"/>
    </source>
</evidence>
<dbReference type="InterPro" id="IPR020568">
    <property type="entry name" value="Ribosomal_Su5_D2-typ_SF"/>
</dbReference>
<evidence type="ECO:0000313" key="12">
    <source>
        <dbReference type="EMBL" id="JAW10015.1"/>
    </source>
</evidence>
<keyword evidence="6" id="KW-0067">ATP-binding</keyword>
<evidence type="ECO:0000256" key="2">
    <source>
        <dbReference type="ARBA" id="ARBA00022679"/>
    </source>
</evidence>
<evidence type="ECO:0000256" key="1">
    <source>
        <dbReference type="ARBA" id="ARBA00006566"/>
    </source>
</evidence>
<accession>A0A224XC78</accession>
<dbReference type="Pfam" id="PF00288">
    <property type="entry name" value="GHMP_kinases_N"/>
    <property type="match status" value="1"/>
</dbReference>
<dbReference type="Pfam" id="PF10509">
    <property type="entry name" value="GalKase_gal_bdg"/>
    <property type="match status" value="1"/>
</dbReference>
<evidence type="ECO:0000259" key="10">
    <source>
        <dbReference type="Pfam" id="PF08544"/>
    </source>
</evidence>
<dbReference type="InterPro" id="IPR006204">
    <property type="entry name" value="GHMP_kinase_N_dom"/>
</dbReference>
<evidence type="ECO:0000256" key="6">
    <source>
        <dbReference type="ARBA" id="ARBA00022840"/>
    </source>
</evidence>
<keyword evidence="8" id="KW-0119">Carbohydrate metabolism</keyword>
<dbReference type="InterPro" id="IPR036554">
    <property type="entry name" value="GHMP_kinase_C_sf"/>
</dbReference>
<dbReference type="SUPFAM" id="SSF55060">
    <property type="entry name" value="GHMP Kinase, C-terminal domain"/>
    <property type="match status" value="1"/>
</dbReference>
<dbReference type="InterPro" id="IPR019539">
    <property type="entry name" value="GalKase_N"/>
</dbReference>
<dbReference type="PANTHER" id="PTHR10457">
    <property type="entry name" value="MEVALONATE KINASE/GALACTOKINASE"/>
    <property type="match status" value="1"/>
</dbReference>
<dbReference type="GO" id="GO:0005524">
    <property type="term" value="F:ATP binding"/>
    <property type="evidence" value="ECO:0007669"/>
    <property type="project" value="UniProtKB-KW"/>
</dbReference>